<dbReference type="Proteomes" id="UP000218627">
    <property type="component" value="Unassembled WGS sequence"/>
</dbReference>
<dbReference type="GO" id="GO:0004519">
    <property type="term" value="F:endonuclease activity"/>
    <property type="evidence" value="ECO:0007669"/>
    <property type="project" value="UniProtKB-KW"/>
</dbReference>
<accession>A0A285P266</accession>
<dbReference type="PANTHER" id="PTHR39964:SF2">
    <property type="entry name" value="UPF0292 PROTEIN MJ1624"/>
    <property type="match status" value="1"/>
</dbReference>
<keyword evidence="3" id="KW-1185">Reference proteome</keyword>
<dbReference type="PROSITE" id="PS50880">
    <property type="entry name" value="TOPRIM"/>
    <property type="match status" value="1"/>
</dbReference>
<protein>
    <submittedName>
        <fullName evidence="2">5S rRNA maturation endonuclease (Ribonuclease M5), contains TOPRIM domain</fullName>
    </submittedName>
</protein>
<name>A0A285P266_9AQUI</name>
<dbReference type="SMART" id="SM00493">
    <property type="entry name" value="TOPRIM"/>
    <property type="match status" value="1"/>
</dbReference>
<dbReference type="RefSeq" id="WP_096602897.1">
    <property type="nucleotide sequence ID" value="NZ_OBEN01000009.1"/>
</dbReference>
<keyword evidence="2" id="KW-0255">Endonuclease</keyword>
<dbReference type="SUPFAM" id="SSF110455">
    <property type="entry name" value="Toprim domain"/>
    <property type="match status" value="1"/>
</dbReference>
<feature type="domain" description="Toprim" evidence="1">
    <location>
        <begin position="18"/>
        <end position="104"/>
    </location>
</feature>
<keyword evidence="2" id="KW-0378">Hydrolase</keyword>
<dbReference type="Gene3D" id="3.40.1360.10">
    <property type="match status" value="1"/>
</dbReference>
<dbReference type="AlphaFoldDB" id="A0A285P266"/>
<proteinExistence type="predicted"/>
<evidence type="ECO:0000313" key="2">
    <source>
        <dbReference type="EMBL" id="SNZ15834.1"/>
    </source>
</evidence>
<evidence type="ECO:0000259" key="1">
    <source>
        <dbReference type="PROSITE" id="PS50880"/>
    </source>
</evidence>
<reference evidence="3" key="1">
    <citation type="submission" date="2017-09" db="EMBL/GenBank/DDBJ databases">
        <authorList>
            <person name="Varghese N."/>
            <person name="Submissions S."/>
        </authorList>
    </citation>
    <scope>NUCLEOTIDE SEQUENCE [LARGE SCALE GENOMIC DNA]</scope>
    <source>
        <strain evidence="3">DSM 2913</strain>
    </source>
</reference>
<dbReference type="OrthoDB" id="14353at2"/>
<dbReference type="InterPro" id="IPR006171">
    <property type="entry name" value="TOPRIM_dom"/>
</dbReference>
<gene>
    <name evidence="2" type="ORF">SAMN06265353_1464</name>
</gene>
<sequence>MRGEINTFLKELREASQRMAVLVEGKRDKQALERFGIKNIFTLGGKRLTDLPELLEDFSEVILLFDLDKHGERINRKVKDILSSQGYILIEDFRDRMRELDILFVEELYEKVRGAHSGSGAGQAYKAEPSAS</sequence>
<evidence type="ECO:0000313" key="3">
    <source>
        <dbReference type="Proteomes" id="UP000218627"/>
    </source>
</evidence>
<dbReference type="PANTHER" id="PTHR39964">
    <property type="entry name" value="UPF0292 PROTEIN TK1411"/>
    <property type="match status" value="1"/>
</dbReference>
<dbReference type="Pfam" id="PF01751">
    <property type="entry name" value="Toprim"/>
    <property type="match status" value="1"/>
</dbReference>
<dbReference type="EMBL" id="OBEN01000009">
    <property type="protein sequence ID" value="SNZ15834.1"/>
    <property type="molecule type" value="Genomic_DNA"/>
</dbReference>
<keyword evidence="2" id="KW-0540">Nuclease</keyword>
<organism evidence="2 3">
    <name type="scientific">Hydrogenobacter hydrogenophilus</name>
    <dbReference type="NCBI Taxonomy" id="35835"/>
    <lineage>
        <taxon>Bacteria</taxon>
        <taxon>Pseudomonadati</taxon>
        <taxon>Aquificota</taxon>
        <taxon>Aquificia</taxon>
        <taxon>Aquificales</taxon>
        <taxon>Aquificaceae</taxon>
        <taxon>Hydrogenobacter</taxon>
    </lineage>
</organism>